<dbReference type="InterPro" id="IPR032821">
    <property type="entry name" value="PKS_assoc"/>
</dbReference>
<dbReference type="InterPro" id="IPR014043">
    <property type="entry name" value="Acyl_transferase_dom"/>
</dbReference>
<keyword evidence="1" id="KW-0560">Oxidoreductase</keyword>
<evidence type="ECO:0000259" key="6">
    <source>
        <dbReference type="PROSITE" id="PS52004"/>
    </source>
</evidence>
<keyword evidence="9" id="KW-1185">Reference proteome</keyword>
<dbReference type="SUPFAM" id="SSF52151">
    <property type="entry name" value="FabD/lysophospholipase-like"/>
    <property type="match status" value="1"/>
</dbReference>
<dbReference type="SUPFAM" id="SSF51735">
    <property type="entry name" value="NAD(P)-binding Rossmann-fold domains"/>
    <property type="match status" value="1"/>
</dbReference>
<dbReference type="CDD" id="cd00833">
    <property type="entry name" value="PKS"/>
    <property type="match status" value="1"/>
</dbReference>
<dbReference type="GO" id="GO:0016491">
    <property type="term" value="F:oxidoreductase activity"/>
    <property type="evidence" value="ECO:0007669"/>
    <property type="project" value="UniProtKB-KW"/>
</dbReference>
<dbReference type="SMART" id="SM00827">
    <property type="entry name" value="PKS_AT"/>
    <property type="match status" value="1"/>
</dbReference>
<dbReference type="InterPro" id="IPR014030">
    <property type="entry name" value="Ketoacyl_synth_N"/>
</dbReference>
<feature type="region of interest" description="N-terminal hotdog fold" evidence="4">
    <location>
        <begin position="978"/>
        <end position="1116"/>
    </location>
</feature>
<feature type="active site" description="Proton donor; for dehydratase activity" evidence="4">
    <location>
        <position position="1210"/>
    </location>
</feature>
<dbReference type="InterPro" id="IPR036291">
    <property type="entry name" value="NAD(P)-bd_dom_sf"/>
</dbReference>
<gene>
    <name evidence="8" type="ORF">HETSPECPRED_008737</name>
</gene>
<organism evidence="8 9">
    <name type="scientific">Heterodermia speciosa</name>
    <dbReference type="NCBI Taxonomy" id="116794"/>
    <lineage>
        <taxon>Eukaryota</taxon>
        <taxon>Fungi</taxon>
        <taxon>Dikarya</taxon>
        <taxon>Ascomycota</taxon>
        <taxon>Pezizomycotina</taxon>
        <taxon>Lecanoromycetes</taxon>
        <taxon>OSLEUM clade</taxon>
        <taxon>Lecanoromycetidae</taxon>
        <taxon>Caliciales</taxon>
        <taxon>Physciaceae</taxon>
        <taxon>Heterodermia</taxon>
    </lineage>
</organism>
<dbReference type="InterPro" id="IPR016036">
    <property type="entry name" value="Malonyl_transacylase_ACP-bd"/>
</dbReference>
<dbReference type="InterPro" id="IPR013217">
    <property type="entry name" value="Methyltransf_12"/>
</dbReference>
<dbReference type="Pfam" id="PF16197">
    <property type="entry name" value="KAsynt_C_assoc"/>
    <property type="match status" value="1"/>
</dbReference>
<comment type="caution">
    <text evidence="8">The sequence shown here is derived from an EMBL/GenBank/DDBJ whole genome shotgun (WGS) entry which is preliminary data.</text>
</comment>
<feature type="domain" description="PKS/mFAS DH" evidence="7">
    <location>
        <begin position="978"/>
        <end position="1300"/>
    </location>
</feature>
<feature type="compositionally biased region" description="Low complexity" evidence="5">
    <location>
        <begin position="475"/>
        <end position="486"/>
    </location>
</feature>
<dbReference type="InterPro" id="IPR020843">
    <property type="entry name" value="ER"/>
</dbReference>
<dbReference type="CDD" id="cd02440">
    <property type="entry name" value="AdoMet_MTases"/>
    <property type="match status" value="1"/>
</dbReference>
<dbReference type="InterPro" id="IPR001227">
    <property type="entry name" value="Ac_transferase_dom_sf"/>
</dbReference>
<dbReference type="Pfam" id="PF00109">
    <property type="entry name" value="ketoacyl-synt"/>
    <property type="match status" value="1"/>
</dbReference>
<feature type="active site" description="Proton acceptor; for dehydratase activity" evidence="4">
    <location>
        <position position="1010"/>
    </location>
</feature>
<dbReference type="EMBL" id="CAJPDS010000069">
    <property type="protein sequence ID" value="CAF9933671.1"/>
    <property type="molecule type" value="Genomic_DNA"/>
</dbReference>
<dbReference type="GO" id="GO:0044550">
    <property type="term" value="P:secondary metabolite biosynthetic process"/>
    <property type="evidence" value="ECO:0007669"/>
    <property type="project" value="TreeGrafter"/>
</dbReference>
<feature type="region of interest" description="Disordered" evidence="5">
    <location>
        <begin position="464"/>
        <end position="504"/>
    </location>
</feature>
<keyword evidence="2" id="KW-0511">Multifunctional enzyme</keyword>
<dbReference type="SUPFAM" id="SSF53901">
    <property type="entry name" value="Thiolase-like"/>
    <property type="match status" value="1"/>
</dbReference>
<evidence type="ECO:0000256" key="5">
    <source>
        <dbReference type="SAM" id="MobiDB-lite"/>
    </source>
</evidence>
<dbReference type="InterPro" id="IPR016039">
    <property type="entry name" value="Thiolase-like"/>
</dbReference>
<dbReference type="InterPro" id="IPR056501">
    <property type="entry name" value="NAD-bd_HRPKS_sdrA"/>
</dbReference>
<feature type="domain" description="Ketosynthase family 3 (KS3)" evidence="6">
    <location>
        <begin position="28"/>
        <end position="453"/>
    </location>
</feature>
<dbReference type="Pfam" id="PF08242">
    <property type="entry name" value="Methyltransf_12"/>
    <property type="match status" value="1"/>
</dbReference>
<dbReference type="Gene3D" id="3.40.366.10">
    <property type="entry name" value="Malonyl-Coenzyme A Acyl Carrier Protein, domain 2"/>
    <property type="match status" value="1"/>
</dbReference>
<dbReference type="Proteomes" id="UP000664521">
    <property type="component" value="Unassembled WGS sequence"/>
</dbReference>
<evidence type="ECO:0000259" key="7">
    <source>
        <dbReference type="PROSITE" id="PS52019"/>
    </source>
</evidence>
<dbReference type="SUPFAM" id="SSF50129">
    <property type="entry name" value="GroES-like"/>
    <property type="match status" value="1"/>
</dbReference>
<keyword evidence="3" id="KW-0012">Acyltransferase</keyword>
<dbReference type="InterPro" id="IPR050091">
    <property type="entry name" value="PKS_NRPS_Biosynth_Enz"/>
</dbReference>
<reference evidence="8" key="1">
    <citation type="submission" date="2021-03" db="EMBL/GenBank/DDBJ databases">
        <authorList>
            <person name="Tagirdzhanova G."/>
        </authorList>
    </citation>
    <scope>NUCLEOTIDE SEQUENCE</scope>
</reference>
<sequence length="2102" mass="228625">MGSQGYVNGSGGFQNPYGVSMDGDPLRIMPLAIVGMGCRFPGDSNSPELLWEMLSTGKSGWVRGAGDRFQSDAFYHPAAELGGVFNTQGFHLVNRDLAGFDAQFFNISPSEAKSMDPQQRMLLEVAYETFENAGISMERLSGSKTGVYVAAFNSDYERMLSRDPENAPPYRATGTGIAIQANRISYVFDLRGPSLSLDTGCSGTLVALHQACLAIRIGDIDQALVGGSNLMLDPELTGSLSSLRLLGDNGRCFTFDERANGYGRGEGVAAVVVKNLQKALDDGDCIRAIIRNTVVNQDGRTQGITMPNSSAQKSMMRKAYEDAALDPGATSYVEAHGTGTEVGDAVEAEAITSVFLGSRKAKESIFVGSIKTNIGHTESTAGLAGLIKTVLMLEKNKITPNHDFQHLSKQLPAKNGQIKVPKVLQPWPSPGMRRASVNSFGYGGTNAHVVLDAAETYLPQYEGARPIQCHPKPPQQQNNNDVQYQNGDKPHHDSGRPEETLPTLNSHGNRLFVFSAVSRIALRNAIESFKSYAIPRVESGVEMIDSLAYTISCRRSLLPIRLHRTAATVAELLSTLADGNLQDEIAKSQKALDRPRLCFVFNGQGAQWAGMARELFGTCPVFENSIHKAQDRLRVLGADWTLKTELTKTEKMSGVISAFMSQILCGAIQIALVDLFRAWNVRPDVVVGHSSGETAAAYAAGALSFDDAISVLYYRGQVVDQVDRRLTGTQGAMMAVGLSADQTIEHIDSLPSGNGQICVACINSPSSVTVSGDRQQILALRELLEAKSVFSRLLLADKAYHSYHMGTIYDDYVRALRQITSRDFNGSTRMISTVLGEDVAGHDLGATYWGRNLVSPVRFSEALGKFCTEQLANSSDGIILEIGPHSTLAGPIRQIQRALKSNMAYESALIRNTNANKTVLDAAGSLCVQGIPVDLTAVNPLRSPTVLRDYPPYAWDHSTHWHESRLSKQFLQRKAPRHSLLGVLSPDNNPLEPKWRNYLRVADIPWTRGHVLQGSIVYPASGFICMALEAVRQQARSRGDSDENVLYILREVNITRALLVPDDLQGVETVFSLRPYPQSARGSSAIWSEFRVFSVTNSGDWGEHCRGLISVQPHVSADEVESNRENVTLGNLVQERLAVARRDCKVKIQPSDLYSHLAAVSNDYTGPFRNLASISTAPLESLCTFSIPDVQQMMPGGFDQPHILHPVTLDLCIQTILPALLSMGKLDAPTVVNYFKELTIISDINSAPGASCLTNLTATQTASSKYKADIIVQQASELTSSLAIVGKGLGYTTLPMGSDHADEKSENDRRLCHRLEWVPDITRASPQDAQSMCSSVLSEESGGEAWICFDRRARYFIRETLSSLKPEDEERMLPYQALQLNWMRKNASDDNEQIDSEPVDHLGAHGEMLERVGSNLVDILKGKTPPLTIMTEGDLLYRCYSDKAVSRCIAQVAEYLRIACRKNPAMRILEIGAGTGSAAVPILKAVSSLGGQLNIPQLRQYTFTDISAGFFEKARELLRPWLEVVEFQKLDIEQSIIEQGFEDGGFDVVIACNVLHATRSISNTIRNVRKLLKPDGKLCLIEVTQPSIYANLVFGTLPGWWLGAAGDGRTESPLLSIDEWSTTLRDNFFSGIDLSLPDSSQDQDHRYSAILSTAVVEDVQSTVPKIEIISTGGEGKSNGNHNDGSFAGEIAKGLVALTGFDDSHEVALEETSPDGKIVVVTLELMQPFLACCDGSSFEHIKRVFSLAKGVVWLTSSGTMDCANPLNSIVTGLMRSAGSENPLSRLLTVDIDVVHESPALAASILFQLICNTFGSGNVSDKMDFEYTIRKGKIFLPRLVEDEELNQSIDSGKGSRTLREEHFFQEHRNLALNIGTAGLLETMAWADTAHSQELAQDQVRIGFRYGALNFRNLMVALGQLEGFHQMVNECSGVVLEVGTSAQSSFEVGDRVCMVGGDAYASSSVVSMHNACVIPDTMSLEVAASLPIAYTTAYYSLCTIANLQKGESVPIHSAAGGLGQAAVALACHIGATIFITVGSSKKKSFMMSNFDIPEENIFSSRLTNFSRGIKRLTGDKGVDVILNSLAADTVRESCACMANLVASSK</sequence>
<evidence type="ECO:0000313" key="8">
    <source>
        <dbReference type="EMBL" id="CAF9933671.1"/>
    </source>
</evidence>
<evidence type="ECO:0000313" key="9">
    <source>
        <dbReference type="Proteomes" id="UP000664521"/>
    </source>
</evidence>
<dbReference type="Gene3D" id="3.40.47.10">
    <property type="match status" value="1"/>
</dbReference>
<evidence type="ECO:0008006" key="10">
    <source>
        <dbReference type="Google" id="ProtNLM"/>
    </source>
</evidence>
<dbReference type="InterPro" id="IPR020807">
    <property type="entry name" value="PKS_DH"/>
</dbReference>
<dbReference type="Gene3D" id="3.10.129.110">
    <property type="entry name" value="Polyketide synthase dehydratase"/>
    <property type="match status" value="1"/>
</dbReference>
<dbReference type="Pfam" id="PF23114">
    <property type="entry name" value="NAD-bd_HRPKS_sdrA"/>
    <property type="match status" value="1"/>
</dbReference>
<name>A0A8H3FWQ2_9LECA</name>
<evidence type="ECO:0000256" key="2">
    <source>
        <dbReference type="ARBA" id="ARBA00023268"/>
    </source>
</evidence>
<dbReference type="Gene3D" id="3.40.50.150">
    <property type="entry name" value="Vaccinia Virus protein VP39"/>
    <property type="match status" value="1"/>
</dbReference>
<evidence type="ECO:0000256" key="1">
    <source>
        <dbReference type="ARBA" id="ARBA00023002"/>
    </source>
</evidence>
<dbReference type="InterPro" id="IPR029063">
    <property type="entry name" value="SAM-dependent_MTases_sf"/>
</dbReference>
<dbReference type="SMART" id="SM00825">
    <property type="entry name" value="PKS_KS"/>
    <property type="match status" value="1"/>
</dbReference>
<dbReference type="Pfam" id="PF02801">
    <property type="entry name" value="Ketoacyl-synt_C"/>
    <property type="match status" value="1"/>
</dbReference>
<dbReference type="InterPro" id="IPR014031">
    <property type="entry name" value="Ketoacyl_synth_C"/>
</dbReference>
<dbReference type="Gene3D" id="3.30.70.3290">
    <property type="match status" value="1"/>
</dbReference>
<dbReference type="SMART" id="SM00829">
    <property type="entry name" value="PKS_ER"/>
    <property type="match status" value="1"/>
</dbReference>
<dbReference type="CDD" id="cd05195">
    <property type="entry name" value="enoyl_red"/>
    <property type="match status" value="1"/>
</dbReference>
<dbReference type="InterPro" id="IPR020841">
    <property type="entry name" value="PKS_Beta-ketoAc_synthase_dom"/>
</dbReference>
<dbReference type="SUPFAM" id="SSF55048">
    <property type="entry name" value="Probable ACP-binding domain of malonyl-CoA ACP transacylase"/>
    <property type="match status" value="1"/>
</dbReference>
<protein>
    <recommendedName>
        <fullName evidence="10">Polyketide synthase</fullName>
    </recommendedName>
</protein>
<dbReference type="PANTHER" id="PTHR43775">
    <property type="entry name" value="FATTY ACID SYNTHASE"/>
    <property type="match status" value="1"/>
</dbReference>
<dbReference type="PROSITE" id="PS52019">
    <property type="entry name" value="PKS_MFAS_DH"/>
    <property type="match status" value="1"/>
</dbReference>
<dbReference type="InterPro" id="IPR049552">
    <property type="entry name" value="PKS_DH_N"/>
</dbReference>
<feature type="compositionally biased region" description="Basic and acidic residues" evidence="5">
    <location>
        <begin position="488"/>
        <end position="499"/>
    </location>
</feature>
<dbReference type="Gene3D" id="3.90.180.10">
    <property type="entry name" value="Medium-chain alcohol dehydrogenases, catalytic domain"/>
    <property type="match status" value="1"/>
</dbReference>
<dbReference type="PANTHER" id="PTHR43775:SF29">
    <property type="entry name" value="ASPERFURANONE POLYKETIDE SYNTHASE AFOG-RELATED"/>
    <property type="match status" value="1"/>
</dbReference>
<dbReference type="Gene3D" id="3.40.50.720">
    <property type="entry name" value="NAD(P)-binding Rossmann-like Domain"/>
    <property type="match status" value="1"/>
</dbReference>
<dbReference type="GO" id="GO:0004312">
    <property type="term" value="F:fatty acid synthase activity"/>
    <property type="evidence" value="ECO:0007669"/>
    <property type="project" value="TreeGrafter"/>
</dbReference>
<dbReference type="InterPro" id="IPR011032">
    <property type="entry name" value="GroES-like_sf"/>
</dbReference>
<dbReference type="Pfam" id="PF00698">
    <property type="entry name" value="Acyl_transf_1"/>
    <property type="match status" value="1"/>
</dbReference>
<dbReference type="InterPro" id="IPR042104">
    <property type="entry name" value="PKS_dehydratase_sf"/>
</dbReference>
<proteinExistence type="predicted"/>
<dbReference type="InterPro" id="IPR016035">
    <property type="entry name" value="Acyl_Trfase/lysoPLipase"/>
</dbReference>
<evidence type="ECO:0000256" key="4">
    <source>
        <dbReference type="PROSITE-ProRule" id="PRU01363"/>
    </source>
</evidence>
<dbReference type="Pfam" id="PF21089">
    <property type="entry name" value="PKS_DH_N"/>
    <property type="match status" value="1"/>
</dbReference>
<dbReference type="GO" id="GO:0006633">
    <property type="term" value="P:fatty acid biosynthetic process"/>
    <property type="evidence" value="ECO:0007669"/>
    <property type="project" value="TreeGrafter"/>
</dbReference>
<dbReference type="InterPro" id="IPR049900">
    <property type="entry name" value="PKS_mFAS_DH"/>
</dbReference>
<dbReference type="SMART" id="SM00826">
    <property type="entry name" value="PKS_DH"/>
    <property type="match status" value="1"/>
</dbReference>
<keyword evidence="3" id="KW-0808">Transferase</keyword>
<dbReference type="PROSITE" id="PS52004">
    <property type="entry name" value="KS3_2"/>
    <property type="match status" value="1"/>
</dbReference>
<dbReference type="Pfam" id="PF14765">
    <property type="entry name" value="PS-DH"/>
    <property type="match status" value="1"/>
</dbReference>
<dbReference type="SUPFAM" id="SSF53335">
    <property type="entry name" value="S-adenosyl-L-methionine-dependent methyltransferases"/>
    <property type="match status" value="1"/>
</dbReference>
<feature type="region of interest" description="C-terminal hotdog fold" evidence="4">
    <location>
        <begin position="1145"/>
        <end position="1300"/>
    </location>
</feature>
<dbReference type="InterPro" id="IPR049551">
    <property type="entry name" value="PKS_DH_C"/>
</dbReference>
<dbReference type="OrthoDB" id="329835at2759"/>
<evidence type="ECO:0000256" key="3">
    <source>
        <dbReference type="ARBA" id="ARBA00023315"/>
    </source>
</evidence>
<accession>A0A8H3FWQ2</accession>